<dbReference type="AlphaFoldDB" id="A0A9P4JX54"/>
<comment type="caution">
    <text evidence="1">The sequence shown here is derived from an EMBL/GenBank/DDBJ whole genome shotgun (WGS) entry which is preliminary data.</text>
</comment>
<proteinExistence type="predicted"/>
<dbReference type="EMBL" id="ML986789">
    <property type="protein sequence ID" value="KAF2258051.1"/>
    <property type="molecule type" value="Genomic_DNA"/>
</dbReference>
<organism evidence="1 2">
    <name type="scientific">Lojkania enalia</name>
    <dbReference type="NCBI Taxonomy" id="147567"/>
    <lineage>
        <taxon>Eukaryota</taxon>
        <taxon>Fungi</taxon>
        <taxon>Dikarya</taxon>
        <taxon>Ascomycota</taxon>
        <taxon>Pezizomycotina</taxon>
        <taxon>Dothideomycetes</taxon>
        <taxon>Pleosporomycetidae</taxon>
        <taxon>Pleosporales</taxon>
        <taxon>Pleosporales incertae sedis</taxon>
        <taxon>Lojkania</taxon>
    </lineage>
</organism>
<reference evidence="2" key="1">
    <citation type="journal article" date="2020" name="Stud. Mycol.">
        <title>101 Dothideomycetes genomes: A test case for predicting lifestyles and emergence of pathogens.</title>
        <authorList>
            <person name="Haridas S."/>
            <person name="Albert R."/>
            <person name="Binder M."/>
            <person name="Bloem J."/>
            <person name="LaButti K."/>
            <person name="Salamov A."/>
            <person name="Andreopoulos B."/>
            <person name="Baker S."/>
            <person name="Barry K."/>
            <person name="Bills G."/>
            <person name="Bluhm B."/>
            <person name="Cannon C."/>
            <person name="Castanera R."/>
            <person name="Culley D."/>
            <person name="Daum C."/>
            <person name="Ezra D."/>
            <person name="Gonzalez J."/>
            <person name="Henrissat B."/>
            <person name="Kuo A."/>
            <person name="Liang C."/>
            <person name="Lipzen A."/>
            <person name="Lutzoni F."/>
            <person name="Magnuson J."/>
            <person name="Mondo S."/>
            <person name="Nolan M."/>
            <person name="Ohm R."/>
            <person name="Pangilinan J."/>
            <person name="Park H.-J."/>
            <person name="Ramirez L."/>
            <person name="Alfaro M."/>
            <person name="Sun H."/>
            <person name="Tritt A."/>
            <person name="Yoshinaga Y."/>
            <person name="Zwiers L.-H."/>
            <person name="Turgeon B."/>
            <person name="Goodwin S."/>
            <person name="Spatafora J."/>
            <person name="Crous P."/>
            <person name="Grigoriev I."/>
        </authorList>
    </citation>
    <scope>NUCLEOTIDE SEQUENCE [LARGE SCALE GENOMIC DNA]</scope>
    <source>
        <strain evidence="2">CBS 304.66</strain>
    </source>
</reference>
<evidence type="ECO:0000313" key="1">
    <source>
        <dbReference type="EMBL" id="KAF2258051.1"/>
    </source>
</evidence>
<gene>
    <name evidence="1" type="ORF">CC78DRAFT_479913</name>
</gene>
<dbReference type="OrthoDB" id="3738511at2759"/>
<keyword evidence="2" id="KW-1185">Reference proteome</keyword>
<dbReference type="Proteomes" id="UP000800093">
    <property type="component" value="Unassembled WGS sequence"/>
</dbReference>
<sequence>VKALSSIITELINRYIKEDRAISIDDLHCWPPSSNTISFLSKTTSTTLVFKLIKVR</sequence>
<accession>A0A9P4JX54</accession>
<protein>
    <submittedName>
        <fullName evidence="1">Uncharacterized protein</fullName>
    </submittedName>
</protein>
<evidence type="ECO:0000313" key="2">
    <source>
        <dbReference type="Proteomes" id="UP000800093"/>
    </source>
</evidence>
<name>A0A9P4JX54_9PLEO</name>
<feature type="non-terminal residue" evidence="1">
    <location>
        <position position="1"/>
    </location>
</feature>